<dbReference type="Pfam" id="PF00041">
    <property type="entry name" value="fn3"/>
    <property type="match status" value="1"/>
</dbReference>
<gene>
    <name evidence="2" type="ORF">H8S17_00020</name>
</gene>
<evidence type="ECO:0000259" key="1">
    <source>
        <dbReference type="PROSITE" id="PS50853"/>
    </source>
</evidence>
<dbReference type="SUPFAM" id="SSF49265">
    <property type="entry name" value="Fibronectin type III"/>
    <property type="match status" value="1"/>
</dbReference>
<dbReference type="PANTHER" id="PTHR47135:SF1">
    <property type="entry name" value="FIBRONECTIN TYPE III DOMAIN-CONTAINING PROTEIN 7"/>
    <property type="match status" value="1"/>
</dbReference>
<dbReference type="PANTHER" id="PTHR47135">
    <property type="entry name" value="FIBRONECTIN TYPE III DOMAIN-CONTAINING PROTEIN 7"/>
    <property type="match status" value="1"/>
</dbReference>
<dbReference type="RefSeq" id="WP_186865716.1">
    <property type="nucleotide sequence ID" value="NZ_JACOPH010000001.1"/>
</dbReference>
<dbReference type="Gene3D" id="2.60.40.10">
    <property type="entry name" value="Immunoglobulins"/>
    <property type="match status" value="2"/>
</dbReference>
<dbReference type="CDD" id="cd00063">
    <property type="entry name" value="FN3"/>
    <property type="match status" value="1"/>
</dbReference>
<evidence type="ECO:0000313" key="2">
    <source>
        <dbReference type="EMBL" id="MBC5712606.1"/>
    </source>
</evidence>
<dbReference type="AlphaFoldDB" id="A0A923LMJ6"/>
<dbReference type="PROSITE" id="PS50853">
    <property type="entry name" value="FN3"/>
    <property type="match status" value="1"/>
</dbReference>
<feature type="domain" description="Fibronectin type-III" evidence="1">
    <location>
        <begin position="37"/>
        <end position="124"/>
    </location>
</feature>
<comment type="caution">
    <text evidence="2">The sequence shown here is derived from an EMBL/GenBank/DDBJ whole genome shotgun (WGS) entry which is preliminary data.</text>
</comment>
<evidence type="ECO:0000313" key="3">
    <source>
        <dbReference type="Proteomes" id="UP000606720"/>
    </source>
</evidence>
<dbReference type="InterPro" id="IPR013783">
    <property type="entry name" value="Ig-like_fold"/>
</dbReference>
<reference evidence="2" key="1">
    <citation type="submission" date="2020-08" db="EMBL/GenBank/DDBJ databases">
        <title>Genome public.</title>
        <authorList>
            <person name="Liu C."/>
            <person name="Sun Q."/>
        </authorList>
    </citation>
    <scope>NUCLEOTIDE SEQUENCE</scope>
    <source>
        <strain evidence="2">BX1005</strain>
    </source>
</reference>
<name>A0A923LMJ6_9FIRM</name>
<proteinExistence type="predicted"/>
<sequence length="315" mass="34979">MNSSNFKKSIAVFALVLFSGILLGTGNTKVEAASVSAISSLQQTAADKTSATISFQPSEDAASYNIFYKEYGADDFVLAGNTTSTTYTLTGLKSATNYYVKVTAVNGADESYGVTDYDVVTLPDQMTGLHQERWYYFIKELNVAWDRQSAADGYEVTLLDDKGKKVKSLTLSGYSSSISFSKMKDKVYTVKARSFMTYNGQKYYSSYASIRCLNQARITKIKVNGSKLNLKWGKISGATRYQIYVSTNPKKGYKKVATVSSKKNSCTIKKFKGKKFSSKKTYYVYVKTVCNKGKSKNTSGALYYWNSKTNNFGYL</sequence>
<accession>A0A923LMJ6</accession>
<dbReference type="EMBL" id="JACOPH010000001">
    <property type="protein sequence ID" value="MBC5712606.1"/>
    <property type="molecule type" value="Genomic_DNA"/>
</dbReference>
<dbReference type="Proteomes" id="UP000606720">
    <property type="component" value="Unassembled WGS sequence"/>
</dbReference>
<organism evidence="2 3">
    <name type="scientific">Roseburia zhanii</name>
    <dbReference type="NCBI Taxonomy" id="2763064"/>
    <lineage>
        <taxon>Bacteria</taxon>
        <taxon>Bacillati</taxon>
        <taxon>Bacillota</taxon>
        <taxon>Clostridia</taxon>
        <taxon>Lachnospirales</taxon>
        <taxon>Lachnospiraceae</taxon>
        <taxon>Roseburia</taxon>
    </lineage>
</organism>
<dbReference type="InterPro" id="IPR036116">
    <property type="entry name" value="FN3_sf"/>
</dbReference>
<protein>
    <submittedName>
        <fullName evidence="2">Fibronectin type III domain-containing protein</fullName>
    </submittedName>
</protein>
<keyword evidence="3" id="KW-1185">Reference proteome</keyword>
<dbReference type="InterPro" id="IPR003961">
    <property type="entry name" value="FN3_dom"/>
</dbReference>
<dbReference type="SMART" id="SM00060">
    <property type="entry name" value="FN3"/>
    <property type="match status" value="1"/>
</dbReference>